<sequence>MPQAGNSVADSLASDTVKETTTAIIPVETVSTRPTRRARPSLIDRKFVMRFLVRCLPGIVLFGLYLWWIICRSERPKAKMTDAEIFRWLWLGIVANVYGAIFVVVGIVQGLPDIDACWADYRVVGCRIVRVCSSIGILGVTTWYLAVKAWLTIRLDPYDRTASRSSPGRSSLADYFEAVMGGLCVFIAYSILFTIISSPLFGHQTSLLTHWHQAVEEERRKAAAETLPITETVPSRA</sequence>
<gene>
    <name evidence="2" type="ORF">PVAG01_05895</name>
</gene>
<feature type="transmembrane region" description="Helical" evidence="1">
    <location>
        <begin position="88"/>
        <end position="108"/>
    </location>
</feature>
<evidence type="ECO:0000313" key="3">
    <source>
        <dbReference type="Proteomes" id="UP001629113"/>
    </source>
</evidence>
<keyword evidence="3" id="KW-1185">Reference proteome</keyword>
<feature type="transmembrane region" description="Helical" evidence="1">
    <location>
        <begin position="172"/>
        <end position="196"/>
    </location>
</feature>
<dbReference type="Proteomes" id="UP001629113">
    <property type="component" value="Unassembled WGS sequence"/>
</dbReference>
<keyword evidence="1" id="KW-1133">Transmembrane helix</keyword>
<reference evidence="2 3" key="1">
    <citation type="submission" date="2024-06" db="EMBL/GenBank/DDBJ databases">
        <title>Complete genome of Phlyctema vagabunda strain 19-DSS-EL-015.</title>
        <authorList>
            <person name="Fiorenzani C."/>
        </authorList>
    </citation>
    <scope>NUCLEOTIDE SEQUENCE [LARGE SCALE GENOMIC DNA]</scope>
    <source>
        <strain evidence="2 3">19-DSS-EL-015</strain>
    </source>
</reference>
<keyword evidence="1" id="KW-0812">Transmembrane</keyword>
<name>A0ABR4PEN5_9HELO</name>
<dbReference type="EMBL" id="JBFCZG010000005">
    <property type="protein sequence ID" value="KAL3421739.1"/>
    <property type="molecule type" value="Genomic_DNA"/>
</dbReference>
<organism evidence="2 3">
    <name type="scientific">Phlyctema vagabunda</name>
    <dbReference type="NCBI Taxonomy" id="108571"/>
    <lineage>
        <taxon>Eukaryota</taxon>
        <taxon>Fungi</taxon>
        <taxon>Dikarya</taxon>
        <taxon>Ascomycota</taxon>
        <taxon>Pezizomycotina</taxon>
        <taxon>Leotiomycetes</taxon>
        <taxon>Helotiales</taxon>
        <taxon>Dermateaceae</taxon>
        <taxon>Phlyctema</taxon>
    </lineage>
</organism>
<protein>
    <submittedName>
        <fullName evidence="2">Uncharacterized protein</fullName>
    </submittedName>
</protein>
<evidence type="ECO:0000313" key="2">
    <source>
        <dbReference type="EMBL" id="KAL3421739.1"/>
    </source>
</evidence>
<proteinExistence type="predicted"/>
<comment type="caution">
    <text evidence="2">The sequence shown here is derived from an EMBL/GenBank/DDBJ whole genome shotgun (WGS) entry which is preliminary data.</text>
</comment>
<feature type="transmembrane region" description="Helical" evidence="1">
    <location>
        <begin position="47"/>
        <end position="68"/>
    </location>
</feature>
<evidence type="ECO:0000256" key="1">
    <source>
        <dbReference type="SAM" id="Phobius"/>
    </source>
</evidence>
<keyword evidence="1" id="KW-0472">Membrane</keyword>
<accession>A0ABR4PEN5</accession>
<feature type="transmembrane region" description="Helical" evidence="1">
    <location>
        <begin position="128"/>
        <end position="151"/>
    </location>
</feature>